<protein>
    <recommendedName>
        <fullName evidence="9">Delta-like protein</fullName>
    </recommendedName>
</protein>
<dbReference type="SUPFAM" id="SSF56436">
    <property type="entry name" value="C-type lectin-like"/>
    <property type="match status" value="1"/>
</dbReference>
<evidence type="ECO:0000313" key="11">
    <source>
        <dbReference type="Proteomes" id="UP000079169"/>
    </source>
</evidence>
<dbReference type="GO" id="GO:0035282">
    <property type="term" value="P:segmentation"/>
    <property type="evidence" value="ECO:0007669"/>
    <property type="project" value="UniProtKB-ARBA"/>
</dbReference>
<organism evidence="11 12">
    <name type="scientific">Diaphorina citri</name>
    <name type="common">Asian citrus psyllid</name>
    <dbReference type="NCBI Taxonomy" id="121845"/>
    <lineage>
        <taxon>Eukaryota</taxon>
        <taxon>Metazoa</taxon>
        <taxon>Ecdysozoa</taxon>
        <taxon>Arthropoda</taxon>
        <taxon>Hexapoda</taxon>
        <taxon>Insecta</taxon>
        <taxon>Pterygota</taxon>
        <taxon>Neoptera</taxon>
        <taxon>Paraneoptera</taxon>
        <taxon>Hemiptera</taxon>
        <taxon>Sternorrhyncha</taxon>
        <taxon>Psylloidea</taxon>
        <taxon>Psyllidae</taxon>
        <taxon>Diaphorininae</taxon>
        <taxon>Diaphorina</taxon>
    </lineage>
</organism>
<dbReference type="Proteomes" id="UP000079169">
    <property type="component" value="Unplaced"/>
</dbReference>
<dbReference type="GO" id="GO:0009952">
    <property type="term" value="P:anterior/posterior pattern specification"/>
    <property type="evidence" value="ECO:0007669"/>
    <property type="project" value="UniProtKB-ARBA"/>
</dbReference>
<comment type="function">
    <text evidence="9">Putative Notch ligand involved in the mediation of Notch signaling.</text>
</comment>
<evidence type="ECO:0000256" key="7">
    <source>
        <dbReference type="ARBA" id="ARBA00023180"/>
    </source>
</evidence>
<dbReference type="KEGG" id="dci:103516879"/>
<keyword evidence="9" id="KW-0472">Membrane</keyword>
<keyword evidence="1 9" id="KW-0217">Developmental protein</keyword>
<dbReference type="SMART" id="SM00051">
    <property type="entry name" value="DSL"/>
    <property type="match status" value="1"/>
</dbReference>
<dbReference type="InterPro" id="IPR016187">
    <property type="entry name" value="CTDL_fold"/>
</dbReference>
<dbReference type="Pfam" id="PF07657">
    <property type="entry name" value="MNNL"/>
    <property type="match status" value="1"/>
</dbReference>
<feature type="disulfide bond" evidence="8">
    <location>
        <begin position="176"/>
        <end position="185"/>
    </location>
</feature>
<keyword evidence="5 9" id="KW-1133">Transmembrane helix</keyword>
<reference evidence="12" key="1">
    <citation type="submission" date="2025-08" db="UniProtKB">
        <authorList>
            <consortium name="RefSeq"/>
        </authorList>
    </citation>
    <scope>IDENTIFICATION</scope>
</reference>
<evidence type="ECO:0000256" key="2">
    <source>
        <dbReference type="ARBA" id="ARBA00022536"/>
    </source>
</evidence>
<feature type="domain" description="DSL" evidence="10">
    <location>
        <begin position="174"/>
        <end position="218"/>
    </location>
</feature>
<dbReference type="Pfam" id="PF01414">
    <property type="entry name" value="DSL"/>
    <property type="match status" value="1"/>
</dbReference>
<dbReference type="PROSITE" id="PS51051">
    <property type="entry name" value="DSL"/>
    <property type="match status" value="1"/>
</dbReference>
<dbReference type="GO" id="GO:0046331">
    <property type="term" value="P:lateral inhibition"/>
    <property type="evidence" value="ECO:0007669"/>
    <property type="project" value="UniProtKB-ARBA"/>
</dbReference>
<comment type="subcellular location">
    <subcellularLocation>
        <location evidence="9">Membrane</location>
        <topology evidence="9">Single-pass type I membrane protein</topology>
    </subcellularLocation>
</comment>
<keyword evidence="7" id="KW-0325">Glycoprotein</keyword>
<keyword evidence="2 9" id="KW-0245">EGF-like domain</keyword>
<keyword evidence="4 9" id="KW-0677">Repeat</keyword>
<dbReference type="GO" id="GO:0048018">
    <property type="term" value="F:receptor ligand activity"/>
    <property type="evidence" value="ECO:0007669"/>
    <property type="project" value="UniProtKB-ARBA"/>
</dbReference>
<dbReference type="FunFam" id="2.10.25.140:FF:000001">
    <property type="entry name" value="Delta-like protein"/>
    <property type="match status" value="1"/>
</dbReference>
<evidence type="ECO:0000259" key="10">
    <source>
        <dbReference type="PROSITE" id="PS51051"/>
    </source>
</evidence>
<dbReference type="InterPro" id="IPR011651">
    <property type="entry name" value="Notch_ligand_N"/>
</dbReference>
<proteinExistence type="predicted"/>
<evidence type="ECO:0000256" key="6">
    <source>
        <dbReference type="ARBA" id="ARBA00023157"/>
    </source>
</evidence>
<dbReference type="GO" id="GO:0016020">
    <property type="term" value="C:membrane"/>
    <property type="evidence" value="ECO:0007669"/>
    <property type="project" value="UniProtKB-SubCell"/>
</dbReference>
<accession>A0A3Q0J039</accession>
<evidence type="ECO:0000256" key="8">
    <source>
        <dbReference type="PROSITE-ProRule" id="PRU00377"/>
    </source>
</evidence>
<sequence length="234" mass="26497">MGNDFWTGGLNPGLLWIWANSAKPVQNKEPTHPEDNIPGSGRCLKLAYNGSKKIFIYNGADCSIRQKYICEHEENTTERALGRIHKSLTLKQSELYLSQCYSTTNDFFFYFQGTFSLIVEAWHDTNSSSENGVTSGGKTLISRLTTQRWLDVGPSWTEDEHKSAHSSMLYEYRVTCDPHYYGNGCATLCRPRDDSFGHYTCSHTGDRKCLPGWSGDYCTKGKNTSDYHLCLLLN</sequence>
<dbReference type="PaxDb" id="121845-A0A3Q0J039"/>
<dbReference type="InterPro" id="IPR001774">
    <property type="entry name" value="DSL"/>
</dbReference>
<keyword evidence="3 9" id="KW-0812">Transmembrane</keyword>
<dbReference type="AlphaFoldDB" id="A0A3Q0J039"/>
<dbReference type="STRING" id="121845.A0A3Q0J039"/>
<evidence type="ECO:0000256" key="9">
    <source>
        <dbReference type="RuleBase" id="RU280815"/>
    </source>
</evidence>
<dbReference type="RefSeq" id="XP_026681857.1">
    <property type="nucleotide sequence ID" value="XM_026826056.1"/>
</dbReference>
<evidence type="ECO:0000256" key="1">
    <source>
        <dbReference type="ARBA" id="ARBA00022473"/>
    </source>
</evidence>
<name>A0A3Q0J039_DIACI</name>
<keyword evidence="11" id="KW-1185">Reference proteome</keyword>
<dbReference type="GeneID" id="103516879"/>
<evidence type="ECO:0000256" key="4">
    <source>
        <dbReference type="ARBA" id="ARBA00022737"/>
    </source>
</evidence>
<gene>
    <name evidence="12" type="primary">LOC103516879</name>
</gene>
<evidence type="ECO:0000313" key="12">
    <source>
        <dbReference type="RefSeq" id="XP_026681857.1"/>
    </source>
</evidence>
<evidence type="ECO:0000256" key="3">
    <source>
        <dbReference type="ARBA" id="ARBA00022692"/>
    </source>
</evidence>
<feature type="disulfide bond" evidence="8">
    <location>
        <begin position="209"/>
        <end position="218"/>
    </location>
</feature>
<keyword evidence="9" id="KW-0732">Signal</keyword>
<keyword evidence="6 8" id="KW-1015">Disulfide bond</keyword>
<dbReference type="Gene3D" id="2.60.40.3510">
    <property type="match status" value="1"/>
</dbReference>
<dbReference type="Gene3D" id="2.10.25.140">
    <property type="match status" value="1"/>
</dbReference>
<dbReference type="GO" id="GO:0007219">
    <property type="term" value="P:Notch signaling pathway"/>
    <property type="evidence" value="ECO:0007669"/>
    <property type="project" value="InterPro"/>
</dbReference>
<evidence type="ECO:0000256" key="5">
    <source>
        <dbReference type="ARBA" id="ARBA00022989"/>
    </source>
</evidence>
<feature type="disulfide bond" evidence="8">
    <location>
        <begin position="189"/>
        <end position="201"/>
    </location>
</feature>